<dbReference type="RefSeq" id="WP_078346383.1">
    <property type="nucleotide sequence ID" value="NZ_MBTF01000001.1"/>
</dbReference>
<keyword evidence="3" id="KW-1185">Reference proteome</keyword>
<evidence type="ECO:0000256" key="1">
    <source>
        <dbReference type="SAM" id="MobiDB-lite"/>
    </source>
</evidence>
<proteinExistence type="predicted"/>
<sequence>MAASEEEKRIARAYNVGTILSIYEPKLLEQIIRNNKNNAFVRTMAIAKDHNEFSQGIPRKDFNTEYKNGFNNAHALSKQDPKLLDKMLSSKELHNDFKRGLADGKHEYKIRESMNRMKEEREAKQRNIDKDYGIGY</sequence>
<dbReference type="AlphaFoldDB" id="A0A1S9PML4"/>
<dbReference type="Proteomes" id="UP000189739">
    <property type="component" value="Unassembled WGS sequence"/>
</dbReference>
<dbReference type="EMBL" id="MBTF01000001">
    <property type="protein sequence ID" value="OOQ62186.1"/>
    <property type="molecule type" value="Genomic_DNA"/>
</dbReference>
<accession>A0A1S9PML4</accession>
<protein>
    <submittedName>
        <fullName evidence="2">Uncharacterized protein</fullName>
    </submittedName>
</protein>
<dbReference type="OrthoDB" id="797833at2"/>
<comment type="caution">
    <text evidence="2">The sequence shown here is derived from an EMBL/GenBank/DDBJ whole genome shotgun (WGS) entry which is preliminary data.</text>
</comment>
<gene>
    <name evidence="2" type="ORF">BC343_03845</name>
</gene>
<reference evidence="2 3" key="1">
    <citation type="submission" date="2016-07" db="EMBL/GenBank/DDBJ databases">
        <title>Genomic analysis of zinc-resistant bacterium Mucilaginibacter pedocola TBZ30.</title>
        <authorList>
            <person name="Huang J."/>
            <person name="Tang J."/>
        </authorList>
    </citation>
    <scope>NUCLEOTIDE SEQUENCE [LARGE SCALE GENOMIC DNA]</scope>
    <source>
        <strain evidence="2 3">TBZ30</strain>
    </source>
</reference>
<dbReference type="STRING" id="1792845.BC343_03845"/>
<evidence type="ECO:0000313" key="2">
    <source>
        <dbReference type="EMBL" id="OOQ62186.1"/>
    </source>
</evidence>
<feature type="region of interest" description="Disordered" evidence="1">
    <location>
        <begin position="116"/>
        <end position="136"/>
    </location>
</feature>
<organism evidence="2 3">
    <name type="scientific">Mucilaginibacter pedocola</name>
    <dbReference type="NCBI Taxonomy" id="1792845"/>
    <lineage>
        <taxon>Bacteria</taxon>
        <taxon>Pseudomonadati</taxon>
        <taxon>Bacteroidota</taxon>
        <taxon>Sphingobacteriia</taxon>
        <taxon>Sphingobacteriales</taxon>
        <taxon>Sphingobacteriaceae</taxon>
        <taxon>Mucilaginibacter</taxon>
    </lineage>
</organism>
<evidence type="ECO:0000313" key="3">
    <source>
        <dbReference type="Proteomes" id="UP000189739"/>
    </source>
</evidence>
<name>A0A1S9PML4_9SPHI</name>